<organism evidence="1 2">
    <name type="scientific">Ascobolus immersus RN42</name>
    <dbReference type="NCBI Taxonomy" id="1160509"/>
    <lineage>
        <taxon>Eukaryota</taxon>
        <taxon>Fungi</taxon>
        <taxon>Dikarya</taxon>
        <taxon>Ascomycota</taxon>
        <taxon>Pezizomycotina</taxon>
        <taxon>Pezizomycetes</taxon>
        <taxon>Pezizales</taxon>
        <taxon>Ascobolaceae</taxon>
        <taxon>Ascobolus</taxon>
    </lineage>
</organism>
<protein>
    <recommendedName>
        <fullName evidence="3">F-box domain-containing protein</fullName>
    </recommendedName>
</protein>
<gene>
    <name evidence="1" type="ORF">BJ508DRAFT_141272</name>
</gene>
<reference evidence="1 2" key="1">
    <citation type="journal article" date="2018" name="Nat. Ecol. Evol.">
        <title>Pezizomycetes genomes reveal the molecular basis of ectomycorrhizal truffle lifestyle.</title>
        <authorList>
            <person name="Murat C."/>
            <person name="Payen T."/>
            <person name="Noel B."/>
            <person name="Kuo A."/>
            <person name="Morin E."/>
            <person name="Chen J."/>
            <person name="Kohler A."/>
            <person name="Krizsan K."/>
            <person name="Balestrini R."/>
            <person name="Da Silva C."/>
            <person name="Montanini B."/>
            <person name="Hainaut M."/>
            <person name="Levati E."/>
            <person name="Barry K.W."/>
            <person name="Belfiori B."/>
            <person name="Cichocki N."/>
            <person name="Clum A."/>
            <person name="Dockter R.B."/>
            <person name="Fauchery L."/>
            <person name="Guy J."/>
            <person name="Iotti M."/>
            <person name="Le Tacon F."/>
            <person name="Lindquist E.A."/>
            <person name="Lipzen A."/>
            <person name="Malagnac F."/>
            <person name="Mello A."/>
            <person name="Molinier V."/>
            <person name="Miyauchi S."/>
            <person name="Poulain J."/>
            <person name="Riccioni C."/>
            <person name="Rubini A."/>
            <person name="Sitrit Y."/>
            <person name="Splivallo R."/>
            <person name="Traeger S."/>
            <person name="Wang M."/>
            <person name="Zifcakova L."/>
            <person name="Wipf D."/>
            <person name="Zambonelli A."/>
            <person name="Paolocci F."/>
            <person name="Nowrousian M."/>
            <person name="Ottonello S."/>
            <person name="Baldrian P."/>
            <person name="Spatafora J.W."/>
            <person name="Henrissat B."/>
            <person name="Nagy L.G."/>
            <person name="Aury J.M."/>
            <person name="Wincker P."/>
            <person name="Grigoriev I.V."/>
            <person name="Bonfante P."/>
            <person name="Martin F.M."/>
        </authorList>
    </citation>
    <scope>NUCLEOTIDE SEQUENCE [LARGE SCALE GENOMIC DNA]</scope>
    <source>
        <strain evidence="1 2">RN42</strain>
    </source>
</reference>
<evidence type="ECO:0000313" key="1">
    <source>
        <dbReference type="EMBL" id="RPA79437.1"/>
    </source>
</evidence>
<proteinExistence type="predicted"/>
<sequence length="88" mass="10122">MFASGQILNQDPTHRTFPLLRLPYYLRLCVYEQCTPLTLAKLACTCRQTRRDLHENPSIVQRSLGYIFIIDTTGTSPYSSAPSQSIRW</sequence>
<dbReference type="Proteomes" id="UP000275078">
    <property type="component" value="Unassembled WGS sequence"/>
</dbReference>
<dbReference type="EMBL" id="ML119699">
    <property type="protein sequence ID" value="RPA79437.1"/>
    <property type="molecule type" value="Genomic_DNA"/>
</dbReference>
<name>A0A3N4I1W9_ASCIM</name>
<dbReference type="AlphaFoldDB" id="A0A3N4I1W9"/>
<evidence type="ECO:0008006" key="3">
    <source>
        <dbReference type="Google" id="ProtNLM"/>
    </source>
</evidence>
<evidence type="ECO:0000313" key="2">
    <source>
        <dbReference type="Proteomes" id="UP000275078"/>
    </source>
</evidence>
<keyword evidence="2" id="KW-1185">Reference proteome</keyword>
<accession>A0A3N4I1W9</accession>